<reference evidence="2" key="1">
    <citation type="submission" date="2023-10" db="EMBL/GenBank/DDBJ databases">
        <authorList>
            <person name="Chen Y."/>
            <person name="Shah S."/>
            <person name="Dougan E. K."/>
            <person name="Thang M."/>
            <person name="Chan C."/>
        </authorList>
    </citation>
    <scope>NUCLEOTIDE SEQUENCE [LARGE SCALE GENOMIC DNA]</scope>
</reference>
<sequence>SAQGRVRCCSRAAQVDGQHLWLLGVTHQGMLRLTLGPLCFAALRGAAAGESDFDYKLSGKHGGGPCAGPSRSEDIGGIGHCRKRCNEDPGCKFIIFGDDAYPNCMLFENCDKQVDDSRNYTAFRKVESRTSKVKTTTVKTTTVDPSVSMVSSSIRTKDQPNDDKKVNDIRKKSKKSDKEVMDLIKGMCPGEINIDGDGPVQLINTVWNLGDDHAGKVKVDTKVGKNGAVVPYMSGRTYFAEACKPGVYNHNEYVAMNLLGKTFSYTVDLTDAGCGCNAALYLTNLRQNPNVSECQDYYCDANNVCGVSCAEVDIMEANQHAWHSTLHTATDRDGAAVGYGGGGPGWSGPRDWAEKDYGPKGRCVDTEKTFRVSVSFPVDSNGVLTAMDVKLEQKGKRRPQSSRRSGGQPRGG</sequence>
<proteinExistence type="predicted"/>
<feature type="region of interest" description="Disordered" evidence="1">
    <location>
        <begin position="387"/>
        <end position="412"/>
    </location>
</feature>
<evidence type="ECO:0008006" key="4">
    <source>
        <dbReference type="Google" id="ProtNLM"/>
    </source>
</evidence>
<dbReference type="Gene3D" id="2.70.100.10">
    <property type="entry name" value="Glycoside hydrolase, family 7, domain"/>
    <property type="match status" value="1"/>
</dbReference>
<dbReference type="InterPro" id="IPR037019">
    <property type="entry name" value="Glyco_hydro_7_sf"/>
</dbReference>
<feature type="compositionally biased region" description="Low complexity" evidence="1">
    <location>
        <begin position="402"/>
        <end position="412"/>
    </location>
</feature>
<dbReference type="InterPro" id="IPR013320">
    <property type="entry name" value="ConA-like_dom_sf"/>
</dbReference>
<feature type="region of interest" description="Disordered" evidence="1">
    <location>
        <begin position="150"/>
        <end position="174"/>
    </location>
</feature>
<organism evidence="2 3">
    <name type="scientific">Prorocentrum cordatum</name>
    <dbReference type="NCBI Taxonomy" id="2364126"/>
    <lineage>
        <taxon>Eukaryota</taxon>
        <taxon>Sar</taxon>
        <taxon>Alveolata</taxon>
        <taxon>Dinophyceae</taxon>
        <taxon>Prorocentrales</taxon>
        <taxon>Prorocentraceae</taxon>
        <taxon>Prorocentrum</taxon>
    </lineage>
</organism>
<feature type="non-terminal residue" evidence="2">
    <location>
        <position position="412"/>
    </location>
</feature>
<gene>
    <name evidence="2" type="ORF">PCOR1329_LOCUS42853</name>
</gene>
<dbReference type="Proteomes" id="UP001189429">
    <property type="component" value="Unassembled WGS sequence"/>
</dbReference>
<name>A0ABN9TVX0_9DINO</name>
<accession>A0ABN9TVX0</accession>
<evidence type="ECO:0000313" key="2">
    <source>
        <dbReference type="EMBL" id="CAK0850437.1"/>
    </source>
</evidence>
<feature type="compositionally biased region" description="Basic and acidic residues" evidence="1">
    <location>
        <begin position="155"/>
        <end position="174"/>
    </location>
</feature>
<dbReference type="EMBL" id="CAUYUJ010015150">
    <property type="protein sequence ID" value="CAK0850437.1"/>
    <property type="molecule type" value="Genomic_DNA"/>
</dbReference>
<feature type="non-terminal residue" evidence="2">
    <location>
        <position position="1"/>
    </location>
</feature>
<protein>
    <recommendedName>
        <fullName evidence="4">Apple domain-containing protein</fullName>
    </recommendedName>
</protein>
<evidence type="ECO:0000313" key="3">
    <source>
        <dbReference type="Proteomes" id="UP001189429"/>
    </source>
</evidence>
<comment type="caution">
    <text evidence="2">The sequence shown here is derived from an EMBL/GenBank/DDBJ whole genome shotgun (WGS) entry which is preliminary data.</text>
</comment>
<dbReference type="SUPFAM" id="SSF49899">
    <property type="entry name" value="Concanavalin A-like lectins/glucanases"/>
    <property type="match status" value="1"/>
</dbReference>
<keyword evidence="3" id="KW-1185">Reference proteome</keyword>
<evidence type="ECO:0000256" key="1">
    <source>
        <dbReference type="SAM" id="MobiDB-lite"/>
    </source>
</evidence>